<dbReference type="Proteomes" id="UP001162060">
    <property type="component" value="Unassembled WGS sequence"/>
</dbReference>
<comment type="caution">
    <text evidence="1">The sequence shown here is derived from an EMBL/GenBank/DDBJ whole genome shotgun (WGS) entry which is preliminary data.</text>
</comment>
<dbReference type="AlphaFoldDB" id="A0AAV1VP11"/>
<dbReference type="EMBL" id="CAKLBY020000392">
    <property type="protein sequence ID" value="CAK7948085.1"/>
    <property type="molecule type" value="Genomic_DNA"/>
</dbReference>
<gene>
    <name evidence="1" type="ORF">PM001_LOCUS33235</name>
</gene>
<name>A0AAV1VP11_9STRA</name>
<protein>
    <submittedName>
        <fullName evidence="1">Uncharacterized protein</fullName>
    </submittedName>
</protein>
<evidence type="ECO:0000313" key="2">
    <source>
        <dbReference type="Proteomes" id="UP001162060"/>
    </source>
</evidence>
<reference evidence="1" key="1">
    <citation type="submission" date="2024-01" db="EMBL/GenBank/DDBJ databases">
        <authorList>
            <person name="Webb A."/>
        </authorList>
    </citation>
    <scope>NUCLEOTIDE SEQUENCE</scope>
    <source>
        <strain evidence="1">Pm1</strain>
    </source>
</reference>
<accession>A0AAV1VP11</accession>
<proteinExistence type="predicted"/>
<evidence type="ECO:0000313" key="1">
    <source>
        <dbReference type="EMBL" id="CAK7948085.1"/>
    </source>
</evidence>
<sequence length="68" mass="6974">MTEPGVKDVVEGLVDEKTIEPVEMKMDATTIKLVEVVATSGTAVVAGTSDVAGEPDVVANTEQTEAVA</sequence>
<organism evidence="1 2">
    <name type="scientific">Peronospora matthiolae</name>
    <dbReference type="NCBI Taxonomy" id="2874970"/>
    <lineage>
        <taxon>Eukaryota</taxon>
        <taxon>Sar</taxon>
        <taxon>Stramenopiles</taxon>
        <taxon>Oomycota</taxon>
        <taxon>Peronosporomycetes</taxon>
        <taxon>Peronosporales</taxon>
        <taxon>Peronosporaceae</taxon>
        <taxon>Peronospora</taxon>
    </lineage>
</organism>